<evidence type="ECO:0008006" key="4">
    <source>
        <dbReference type="Google" id="ProtNLM"/>
    </source>
</evidence>
<dbReference type="AlphaFoldDB" id="A0A512B8S9"/>
<feature type="chain" id="PRO_5021798310" description="DUF4154 domain-containing protein" evidence="1">
    <location>
        <begin position="36"/>
        <end position="189"/>
    </location>
</feature>
<keyword evidence="1" id="KW-0732">Signal</keyword>
<dbReference type="Pfam" id="PF13689">
    <property type="entry name" value="DUF4154"/>
    <property type="match status" value="1"/>
</dbReference>
<dbReference type="Proteomes" id="UP000321513">
    <property type="component" value="Unassembled WGS sequence"/>
</dbReference>
<comment type="caution">
    <text evidence="2">The sequence shown here is derived from an EMBL/GenBank/DDBJ whole genome shotgun (WGS) entry which is preliminary data.</text>
</comment>
<dbReference type="EMBL" id="BJYT01000002">
    <property type="protein sequence ID" value="GEO08353.1"/>
    <property type="molecule type" value="Genomic_DNA"/>
</dbReference>
<name>A0A512B8S9_9BACT</name>
<protein>
    <recommendedName>
        <fullName evidence="4">DUF4154 domain-containing protein</fullName>
    </recommendedName>
</protein>
<feature type="signal peptide" evidence="1">
    <location>
        <begin position="1"/>
        <end position="35"/>
    </location>
</feature>
<sequence length="189" mass="21179">MKSNPINTNYPYARKTFKAALVALLLLIFISPSQSQTSRDYNTKAVFLYNFTQFVEWPPSAYQNAEAPFVIGVLGEDPFGPVLDTVVFEEKVKGHPIAVQRYQNVKDIKNCHILFISNKESDKLKEILPALPSKNILTVSDIPDFATMGGIIRFMTKENKVKLQINLSASKEADLSISSKLLQVADIVR</sequence>
<evidence type="ECO:0000313" key="2">
    <source>
        <dbReference type="EMBL" id="GEO08353.1"/>
    </source>
</evidence>
<dbReference type="RefSeq" id="WP_170234071.1">
    <property type="nucleotide sequence ID" value="NZ_BJYT01000002.1"/>
</dbReference>
<evidence type="ECO:0000256" key="1">
    <source>
        <dbReference type="SAM" id="SignalP"/>
    </source>
</evidence>
<organism evidence="2 3">
    <name type="scientific">Segetibacter aerophilus</name>
    <dbReference type="NCBI Taxonomy" id="670293"/>
    <lineage>
        <taxon>Bacteria</taxon>
        <taxon>Pseudomonadati</taxon>
        <taxon>Bacteroidota</taxon>
        <taxon>Chitinophagia</taxon>
        <taxon>Chitinophagales</taxon>
        <taxon>Chitinophagaceae</taxon>
        <taxon>Segetibacter</taxon>
    </lineage>
</organism>
<dbReference type="InterPro" id="IPR025293">
    <property type="entry name" value="YfiR/HmsC-like"/>
</dbReference>
<proteinExistence type="predicted"/>
<accession>A0A512B8S9</accession>
<reference evidence="2 3" key="1">
    <citation type="submission" date="2019-07" db="EMBL/GenBank/DDBJ databases">
        <title>Whole genome shotgun sequence of Segetibacter aerophilus NBRC 106135.</title>
        <authorList>
            <person name="Hosoyama A."/>
            <person name="Uohara A."/>
            <person name="Ohji S."/>
            <person name="Ichikawa N."/>
        </authorList>
    </citation>
    <scope>NUCLEOTIDE SEQUENCE [LARGE SCALE GENOMIC DNA]</scope>
    <source>
        <strain evidence="2 3">NBRC 106135</strain>
    </source>
</reference>
<keyword evidence="3" id="KW-1185">Reference proteome</keyword>
<evidence type="ECO:0000313" key="3">
    <source>
        <dbReference type="Proteomes" id="UP000321513"/>
    </source>
</evidence>
<gene>
    <name evidence="2" type="ORF">SAE01_08490</name>
</gene>